<evidence type="ECO:0000313" key="1">
    <source>
        <dbReference type="EMBL" id="OAB75453.1"/>
    </source>
</evidence>
<dbReference type="AlphaFoldDB" id="A0A162KXB8"/>
<dbReference type="EMBL" id="LSFN01000010">
    <property type="protein sequence ID" value="OAB75453.1"/>
    <property type="molecule type" value="Genomic_DNA"/>
</dbReference>
<organism evidence="1 2">
    <name type="scientific">Paenibacillus crassostreae</name>
    <dbReference type="NCBI Taxonomy" id="1763538"/>
    <lineage>
        <taxon>Bacteria</taxon>
        <taxon>Bacillati</taxon>
        <taxon>Bacillota</taxon>
        <taxon>Bacilli</taxon>
        <taxon>Bacillales</taxon>
        <taxon>Paenibacillaceae</taxon>
        <taxon>Paenibacillus</taxon>
    </lineage>
</organism>
<gene>
    <name evidence="1" type="ORF">PNBC_08820</name>
</gene>
<reference evidence="1 2" key="1">
    <citation type="submission" date="2016-02" db="EMBL/GenBank/DDBJ databases">
        <title>Paenibacillus sp. LPB0068, isolated from Crassostrea gigas.</title>
        <authorList>
            <person name="Shin S.-K."/>
            <person name="Yi H."/>
        </authorList>
    </citation>
    <scope>NUCLEOTIDE SEQUENCE [LARGE SCALE GENOMIC DNA]</scope>
    <source>
        <strain evidence="1 2">LPB0068</strain>
    </source>
</reference>
<dbReference type="STRING" id="1763538.LPB68_06575"/>
<keyword evidence="2" id="KW-1185">Reference proteome</keyword>
<dbReference type="OrthoDB" id="2382411at2"/>
<accession>A0A162KXB8</accession>
<dbReference type="Proteomes" id="UP000077134">
    <property type="component" value="Unassembled WGS sequence"/>
</dbReference>
<evidence type="ECO:0000313" key="2">
    <source>
        <dbReference type="Proteomes" id="UP000077134"/>
    </source>
</evidence>
<comment type="caution">
    <text evidence="1">The sequence shown here is derived from an EMBL/GenBank/DDBJ whole genome shotgun (WGS) entry which is preliminary data.</text>
</comment>
<dbReference type="KEGG" id="pcx:LPB68_06575"/>
<sequence>MAYEEIMRNNALKSDMTDLLGILNTRFGSIPEDVELKVRAISDLDVMDRLFLVAVNAADLDVFVSELYEGQQSFKIIGEDFNPLAKTGSNQK</sequence>
<proteinExistence type="predicted"/>
<name>A0A162KXB8_9BACL</name>
<protein>
    <submittedName>
        <fullName evidence="1">Uncharacterized protein</fullName>
    </submittedName>
</protein>
<dbReference type="RefSeq" id="WP_068657248.1">
    <property type="nucleotide sequence ID" value="NZ_CP017770.1"/>
</dbReference>